<dbReference type="Proteomes" id="UP000053593">
    <property type="component" value="Unassembled WGS sequence"/>
</dbReference>
<keyword evidence="3" id="KW-1185">Reference proteome</keyword>
<evidence type="ECO:0000256" key="1">
    <source>
        <dbReference type="SAM" id="MobiDB-lite"/>
    </source>
</evidence>
<sequence length="110" mass="12046">MIASETGKRKGVTVYARKSGARNSVSRFLIYPFGRTIMKMTSSSVRGVEGTPQRGSSASLYKKQRKSDTVCVVKAHTIHSPHSSQPKNSSFSYGNFEGKGQRKIGKGFLD</sequence>
<feature type="compositionally biased region" description="Polar residues" evidence="1">
    <location>
        <begin position="80"/>
        <end position="93"/>
    </location>
</feature>
<name>A0A0D0AJF2_9AGAR</name>
<organism evidence="2 3">
    <name type="scientific">Collybiopsis luxurians FD-317 M1</name>
    <dbReference type="NCBI Taxonomy" id="944289"/>
    <lineage>
        <taxon>Eukaryota</taxon>
        <taxon>Fungi</taxon>
        <taxon>Dikarya</taxon>
        <taxon>Basidiomycota</taxon>
        <taxon>Agaricomycotina</taxon>
        <taxon>Agaricomycetes</taxon>
        <taxon>Agaricomycetidae</taxon>
        <taxon>Agaricales</taxon>
        <taxon>Marasmiineae</taxon>
        <taxon>Omphalotaceae</taxon>
        <taxon>Collybiopsis</taxon>
        <taxon>Collybiopsis luxurians</taxon>
    </lineage>
</organism>
<accession>A0A0D0AJF2</accession>
<dbReference type="EMBL" id="KN834909">
    <property type="protein sequence ID" value="KIK50320.1"/>
    <property type="molecule type" value="Genomic_DNA"/>
</dbReference>
<feature type="region of interest" description="Disordered" evidence="1">
    <location>
        <begin position="77"/>
        <end position="110"/>
    </location>
</feature>
<evidence type="ECO:0000313" key="3">
    <source>
        <dbReference type="Proteomes" id="UP000053593"/>
    </source>
</evidence>
<proteinExistence type="predicted"/>
<evidence type="ECO:0000313" key="2">
    <source>
        <dbReference type="EMBL" id="KIK50320.1"/>
    </source>
</evidence>
<gene>
    <name evidence="2" type="ORF">GYMLUDRAFT_469381</name>
</gene>
<protein>
    <submittedName>
        <fullName evidence="2">Uncharacterized protein</fullName>
    </submittedName>
</protein>
<feature type="compositionally biased region" description="Basic residues" evidence="1">
    <location>
        <begin position="101"/>
        <end position="110"/>
    </location>
</feature>
<dbReference type="AlphaFoldDB" id="A0A0D0AJF2"/>
<dbReference type="HOGENOM" id="CLU_2171355_0_0_1"/>
<reference evidence="2 3" key="1">
    <citation type="submission" date="2014-04" db="EMBL/GenBank/DDBJ databases">
        <title>Evolutionary Origins and Diversification of the Mycorrhizal Mutualists.</title>
        <authorList>
            <consortium name="DOE Joint Genome Institute"/>
            <consortium name="Mycorrhizal Genomics Consortium"/>
            <person name="Kohler A."/>
            <person name="Kuo A."/>
            <person name="Nagy L.G."/>
            <person name="Floudas D."/>
            <person name="Copeland A."/>
            <person name="Barry K.W."/>
            <person name="Cichocki N."/>
            <person name="Veneault-Fourrey C."/>
            <person name="LaButti K."/>
            <person name="Lindquist E.A."/>
            <person name="Lipzen A."/>
            <person name="Lundell T."/>
            <person name="Morin E."/>
            <person name="Murat C."/>
            <person name="Riley R."/>
            <person name="Ohm R."/>
            <person name="Sun H."/>
            <person name="Tunlid A."/>
            <person name="Henrissat B."/>
            <person name="Grigoriev I.V."/>
            <person name="Hibbett D.S."/>
            <person name="Martin F."/>
        </authorList>
    </citation>
    <scope>NUCLEOTIDE SEQUENCE [LARGE SCALE GENOMIC DNA]</scope>
    <source>
        <strain evidence="2 3">FD-317 M1</strain>
    </source>
</reference>